<dbReference type="CDD" id="cd07018">
    <property type="entry name" value="S49_SppA_67K_type"/>
    <property type="match status" value="1"/>
</dbReference>
<dbReference type="InterPro" id="IPR047272">
    <property type="entry name" value="S49_SppA_C"/>
</dbReference>
<evidence type="ECO:0000256" key="8">
    <source>
        <dbReference type="SAM" id="MobiDB-lite"/>
    </source>
</evidence>
<comment type="similarity">
    <text evidence="2">Belongs to the peptidase S49 family.</text>
</comment>
<evidence type="ECO:0000256" key="7">
    <source>
        <dbReference type="PIRSR" id="PIRSR001217-1"/>
    </source>
</evidence>
<name>A0A1H7JNV7_STIAU</name>
<dbReference type="NCBIfam" id="TIGR00706">
    <property type="entry name" value="SppA_dom"/>
    <property type="match status" value="1"/>
</dbReference>
<feature type="domain" description="Peptidase S49" evidence="9">
    <location>
        <begin position="372"/>
        <end position="522"/>
    </location>
</feature>
<dbReference type="SUPFAM" id="SSF52096">
    <property type="entry name" value="ClpP/crotonase"/>
    <property type="match status" value="2"/>
</dbReference>
<keyword evidence="6" id="KW-0472">Membrane</keyword>
<dbReference type="AlphaFoldDB" id="A0A1H7JNV7"/>
<dbReference type="PIRSF" id="PIRSF001217">
    <property type="entry name" value="Protease_4_SppA"/>
    <property type="match status" value="1"/>
</dbReference>
<dbReference type="PANTHER" id="PTHR33209:SF2">
    <property type="entry name" value="CHROMOSOME UNDETERMINED SCAFFOLD_55, WHOLE GENOME SHOTGUN SEQUENCE"/>
    <property type="match status" value="1"/>
</dbReference>
<dbReference type="Gene3D" id="3.90.226.10">
    <property type="entry name" value="2-enoyl-CoA Hydratase, Chain A, domain 1"/>
    <property type="match status" value="2"/>
</dbReference>
<organism evidence="10 11">
    <name type="scientific">Stigmatella aurantiaca</name>
    <dbReference type="NCBI Taxonomy" id="41"/>
    <lineage>
        <taxon>Bacteria</taxon>
        <taxon>Pseudomonadati</taxon>
        <taxon>Myxococcota</taxon>
        <taxon>Myxococcia</taxon>
        <taxon>Myxococcales</taxon>
        <taxon>Cystobacterineae</taxon>
        <taxon>Archangiaceae</taxon>
        <taxon>Stigmatella</taxon>
    </lineage>
</organism>
<dbReference type="Proteomes" id="UP000182719">
    <property type="component" value="Unassembled WGS sequence"/>
</dbReference>
<dbReference type="OrthoDB" id="9764363at2"/>
<dbReference type="GO" id="GO:0016020">
    <property type="term" value="C:membrane"/>
    <property type="evidence" value="ECO:0007669"/>
    <property type="project" value="UniProtKB-SubCell"/>
</dbReference>
<dbReference type="GO" id="GO:0006465">
    <property type="term" value="P:signal peptide processing"/>
    <property type="evidence" value="ECO:0007669"/>
    <property type="project" value="InterPro"/>
</dbReference>
<evidence type="ECO:0000256" key="3">
    <source>
        <dbReference type="ARBA" id="ARBA00022670"/>
    </source>
</evidence>
<dbReference type="InterPro" id="IPR047217">
    <property type="entry name" value="S49_SppA_67K_type_N"/>
</dbReference>
<dbReference type="PANTHER" id="PTHR33209">
    <property type="entry name" value="PROTEASE 4"/>
    <property type="match status" value="1"/>
</dbReference>
<feature type="domain" description="Peptidase S49" evidence="9">
    <location>
        <begin position="114"/>
        <end position="259"/>
    </location>
</feature>
<dbReference type="InterPro" id="IPR004634">
    <property type="entry name" value="Pept_S49_pIV"/>
</dbReference>
<dbReference type="Gene3D" id="6.20.330.10">
    <property type="match status" value="1"/>
</dbReference>
<reference evidence="11" key="1">
    <citation type="submission" date="2016-10" db="EMBL/GenBank/DDBJ databases">
        <authorList>
            <person name="Varghese N."/>
            <person name="Submissions S."/>
        </authorList>
    </citation>
    <scope>NUCLEOTIDE SEQUENCE [LARGE SCALE GENOMIC DNA]</scope>
    <source>
        <strain evidence="11">DSM 17044</strain>
    </source>
</reference>
<keyword evidence="4" id="KW-0378">Hydrolase</keyword>
<keyword evidence="5" id="KW-0720">Serine protease</keyword>
<dbReference type="CDD" id="cd07023">
    <property type="entry name" value="S49_Sppa_N_C"/>
    <property type="match status" value="1"/>
</dbReference>
<proteinExistence type="inferred from homology"/>
<evidence type="ECO:0000313" key="10">
    <source>
        <dbReference type="EMBL" id="SEK76084.1"/>
    </source>
</evidence>
<feature type="region of interest" description="Disordered" evidence="8">
    <location>
        <begin position="257"/>
        <end position="276"/>
    </location>
</feature>
<evidence type="ECO:0000256" key="4">
    <source>
        <dbReference type="ARBA" id="ARBA00022801"/>
    </source>
</evidence>
<evidence type="ECO:0000313" key="11">
    <source>
        <dbReference type="Proteomes" id="UP000182719"/>
    </source>
</evidence>
<evidence type="ECO:0000256" key="6">
    <source>
        <dbReference type="ARBA" id="ARBA00023136"/>
    </source>
</evidence>
<dbReference type="InterPro" id="IPR002142">
    <property type="entry name" value="Peptidase_S49"/>
</dbReference>
<sequence>MVRLVFVALANLFLLARTLLGLPFRLLASRHRPAYVRFRLSGDLPYRERRRNRWRWGLRNAAPEPATVSSLEAFREALGLLAKDPRVKGILLELEGLAVPSAKKDALVEQLLAFRAAGKRVVGWAVSVDNLGFQVLCAADEVLLAPAGRVDLVGYAAEATALGEGLARVGIQAHFIRRGAYKTAPELFTHGEISDIQRQTLETFLDERYAELVKAVATGRKRSPEEAQALIDGGPYSAQRAVTAGLVDALCTEAELPARLNPPPAGKKDADADEEPLESMESWLGAVPFPPVKWRPVRRRPRLGLISLSGMIVPGKGSSNPLGPKTAGSDAVVKAVRAAGRDKRAKAVVLYINSPGGSALASELILEAIQRVARKKPVIAYVDQVAASGGYMAALGAQEIWSSPHAVVGSIGVFAGKFEASGLLEHLGIHRTLLTRGQNAGIFSVSRGFTPHERASMEAEVEETYQAFLGHVAKARGRTKEEIHERGEGRVYSGTRGLAAGLVDRLGSFEDVCRHALERAGVKTEHFELAFYGGAERRASLLQLLLSGARTQLYAFCPAAWSLTGETERGGP</sequence>
<evidence type="ECO:0000256" key="5">
    <source>
        <dbReference type="ARBA" id="ARBA00022825"/>
    </source>
</evidence>
<dbReference type="InterPro" id="IPR029045">
    <property type="entry name" value="ClpP/crotonase-like_dom_sf"/>
</dbReference>
<comment type="subcellular location">
    <subcellularLocation>
        <location evidence="1">Membrane</location>
    </subcellularLocation>
</comment>
<evidence type="ECO:0000256" key="2">
    <source>
        <dbReference type="ARBA" id="ARBA00008683"/>
    </source>
</evidence>
<dbReference type="RefSeq" id="WP_075005415.1">
    <property type="nucleotide sequence ID" value="NZ_FOAP01000002.1"/>
</dbReference>
<keyword evidence="11" id="KW-1185">Reference proteome</keyword>
<feature type="active site" description="Nucleophile" evidence="7">
    <location>
        <position position="388"/>
    </location>
</feature>
<dbReference type="EMBL" id="FOAP01000002">
    <property type="protein sequence ID" value="SEK76084.1"/>
    <property type="molecule type" value="Genomic_DNA"/>
</dbReference>
<feature type="active site" description="Proton donor/acceptor" evidence="7">
    <location>
        <position position="182"/>
    </location>
</feature>
<dbReference type="GO" id="GO:0008236">
    <property type="term" value="F:serine-type peptidase activity"/>
    <property type="evidence" value="ECO:0007669"/>
    <property type="project" value="UniProtKB-KW"/>
</dbReference>
<evidence type="ECO:0000256" key="1">
    <source>
        <dbReference type="ARBA" id="ARBA00004370"/>
    </source>
</evidence>
<accession>A0A1H7JNV7</accession>
<dbReference type="InterPro" id="IPR004635">
    <property type="entry name" value="Pept_S49_SppA"/>
</dbReference>
<evidence type="ECO:0000259" key="9">
    <source>
        <dbReference type="Pfam" id="PF01343"/>
    </source>
</evidence>
<keyword evidence="3 10" id="KW-0645">Protease</keyword>
<protein>
    <submittedName>
        <fullName evidence="10">Protease-4</fullName>
    </submittedName>
</protein>
<dbReference type="Pfam" id="PF01343">
    <property type="entry name" value="Peptidase_S49"/>
    <property type="match status" value="2"/>
</dbReference>
<gene>
    <name evidence="10" type="ORF">SAMN05444354_102272</name>
</gene>